<name>A0A1I0SKI7_9NOCA</name>
<protein>
    <submittedName>
        <fullName evidence="1">Uncharacterized protein</fullName>
    </submittedName>
</protein>
<proteinExistence type="predicted"/>
<organism evidence="1 2">
    <name type="scientific">Rhodococcoides kroppenstedtii</name>
    <dbReference type="NCBI Taxonomy" id="293050"/>
    <lineage>
        <taxon>Bacteria</taxon>
        <taxon>Bacillati</taxon>
        <taxon>Actinomycetota</taxon>
        <taxon>Actinomycetes</taxon>
        <taxon>Mycobacteriales</taxon>
        <taxon>Nocardiaceae</taxon>
        <taxon>Rhodococcoides</taxon>
    </lineage>
</organism>
<dbReference type="Proteomes" id="UP000182054">
    <property type="component" value="Unassembled WGS sequence"/>
</dbReference>
<accession>A0A1I0SKI7</accession>
<sequence length="29" mass="3284">MFSFLNGLSFLNFDFGNLLPLTDFLEIAS</sequence>
<dbReference type="AlphaFoldDB" id="A0A1I0SKI7"/>
<gene>
    <name evidence="1" type="ORF">SAMN05444374_101408</name>
</gene>
<dbReference type="EMBL" id="FOJN01000001">
    <property type="protein sequence ID" value="SFA40008.1"/>
    <property type="molecule type" value="Genomic_DNA"/>
</dbReference>
<evidence type="ECO:0000313" key="2">
    <source>
        <dbReference type="Proteomes" id="UP000182054"/>
    </source>
</evidence>
<evidence type="ECO:0000313" key="1">
    <source>
        <dbReference type="EMBL" id="SFA40008.1"/>
    </source>
</evidence>
<reference evidence="1 2" key="1">
    <citation type="submission" date="2016-10" db="EMBL/GenBank/DDBJ databases">
        <authorList>
            <person name="de Groot N.N."/>
        </authorList>
    </citation>
    <scope>NUCLEOTIDE SEQUENCE [LARGE SCALE GENOMIC DNA]</scope>
    <source>
        <strain evidence="1 2">DSM 44908</strain>
    </source>
</reference>